<evidence type="ECO:0000256" key="1">
    <source>
        <dbReference type="ARBA" id="ARBA00004141"/>
    </source>
</evidence>
<evidence type="ECO:0000256" key="9">
    <source>
        <dbReference type="ARBA" id="ARBA00023136"/>
    </source>
</evidence>
<keyword evidence="2" id="KW-0808">Transferase</keyword>
<name>A0A2G8JTR8_STIJA</name>
<evidence type="ECO:0000256" key="8">
    <source>
        <dbReference type="ARBA" id="ARBA00022989"/>
    </source>
</evidence>
<dbReference type="Pfam" id="PF12906">
    <property type="entry name" value="RINGv"/>
    <property type="match status" value="1"/>
</dbReference>
<accession>A0A2G8JTR8</accession>
<comment type="subcellular location">
    <subcellularLocation>
        <location evidence="1">Membrane</location>
        <topology evidence="1">Multi-pass membrane protein</topology>
    </subcellularLocation>
</comment>
<dbReference type="GO" id="GO:0008270">
    <property type="term" value="F:zinc ion binding"/>
    <property type="evidence" value="ECO:0007669"/>
    <property type="project" value="UniProtKB-KW"/>
</dbReference>
<evidence type="ECO:0000259" key="12">
    <source>
        <dbReference type="PROSITE" id="PS51292"/>
    </source>
</evidence>
<evidence type="ECO:0000256" key="5">
    <source>
        <dbReference type="ARBA" id="ARBA00022771"/>
    </source>
</evidence>
<dbReference type="GO" id="GO:0016567">
    <property type="term" value="P:protein ubiquitination"/>
    <property type="evidence" value="ECO:0007669"/>
    <property type="project" value="TreeGrafter"/>
</dbReference>
<dbReference type="OrthoDB" id="273089at2759"/>
<dbReference type="AlphaFoldDB" id="A0A2G8JTR8"/>
<evidence type="ECO:0000256" key="7">
    <source>
        <dbReference type="ARBA" id="ARBA00022833"/>
    </source>
</evidence>
<gene>
    <name evidence="13" type="ORF">BSL78_24063</name>
</gene>
<organism evidence="13 14">
    <name type="scientific">Stichopus japonicus</name>
    <name type="common">Sea cucumber</name>
    <dbReference type="NCBI Taxonomy" id="307972"/>
    <lineage>
        <taxon>Eukaryota</taxon>
        <taxon>Metazoa</taxon>
        <taxon>Echinodermata</taxon>
        <taxon>Eleutherozoa</taxon>
        <taxon>Echinozoa</taxon>
        <taxon>Holothuroidea</taxon>
        <taxon>Aspidochirotacea</taxon>
        <taxon>Aspidochirotida</taxon>
        <taxon>Stichopodidae</taxon>
        <taxon>Apostichopus</taxon>
    </lineage>
</organism>
<dbReference type="InterPro" id="IPR011016">
    <property type="entry name" value="Znf_RING-CH"/>
</dbReference>
<keyword evidence="3 11" id="KW-0812">Transmembrane</keyword>
<comment type="caution">
    <text evidence="13">The sequence shown here is derived from an EMBL/GenBank/DDBJ whole genome shotgun (WGS) entry which is preliminary data.</text>
</comment>
<dbReference type="GO" id="GO:0004842">
    <property type="term" value="F:ubiquitin-protein transferase activity"/>
    <property type="evidence" value="ECO:0007669"/>
    <property type="project" value="TreeGrafter"/>
</dbReference>
<keyword evidence="7" id="KW-0862">Zinc</keyword>
<keyword evidence="5" id="KW-0863">Zinc-finger</keyword>
<proteinExistence type="predicted"/>
<dbReference type="GO" id="GO:0016020">
    <property type="term" value="C:membrane"/>
    <property type="evidence" value="ECO:0007669"/>
    <property type="project" value="UniProtKB-SubCell"/>
</dbReference>
<evidence type="ECO:0000256" key="10">
    <source>
        <dbReference type="SAM" id="MobiDB-lite"/>
    </source>
</evidence>
<dbReference type="SMART" id="SM00744">
    <property type="entry name" value="RINGv"/>
    <property type="match status" value="1"/>
</dbReference>
<feature type="compositionally biased region" description="Low complexity" evidence="10">
    <location>
        <begin position="355"/>
        <end position="376"/>
    </location>
</feature>
<dbReference type="PANTHER" id="PTHR46065:SF3">
    <property type="entry name" value="FI20425P1"/>
    <property type="match status" value="1"/>
</dbReference>
<evidence type="ECO:0000256" key="11">
    <source>
        <dbReference type="SAM" id="Phobius"/>
    </source>
</evidence>
<evidence type="ECO:0000256" key="2">
    <source>
        <dbReference type="ARBA" id="ARBA00022679"/>
    </source>
</evidence>
<feature type="transmembrane region" description="Helical" evidence="11">
    <location>
        <begin position="303"/>
        <end position="326"/>
    </location>
</feature>
<dbReference type="SUPFAM" id="SSF57850">
    <property type="entry name" value="RING/U-box"/>
    <property type="match status" value="1"/>
</dbReference>
<dbReference type="PANTHER" id="PTHR46065">
    <property type="entry name" value="E3 UBIQUITIN-PROTEIN LIGASE MARCH 2/3 FAMILY MEMBER"/>
    <property type="match status" value="1"/>
</dbReference>
<feature type="transmembrane region" description="Helical" evidence="11">
    <location>
        <begin position="263"/>
        <end position="283"/>
    </location>
</feature>
<evidence type="ECO:0000313" key="13">
    <source>
        <dbReference type="EMBL" id="PIK39099.1"/>
    </source>
</evidence>
<dbReference type="Gene3D" id="3.30.40.10">
    <property type="entry name" value="Zinc/RING finger domain, C3HC4 (zinc finger)"/>
    <property type="match status" value="1"/>
</dbReference>
<protein>
    <recommendedName>
        <fullName evidence="12">RING-CH-type domain-containing protein</fullName>
    </recommendedName>
</protein>
<keyword evidence="14" id="KW-1185">Reference proteome</keyword>
<dbReference type="PROSITE" id="PS51292">
    <property type="entry name" value="ZF_RING_CH"/>
    <property type="match status" value="1"/>
</dbReference>
<dbReference type="EMBL" id="MRZV01001277">
    <property type="protein sequence ID" value="PIK39099.1"/>
    <property type="molecule type" value="Genomic_DNA"/>
</dbReference>
<keyword evidence="6" id="KW-0833">Ubl conjugation pathway</keyword>
<keyword evidence="9 11" id="KW-0472">Membrane</keyword>
<dbReference type="InterPro" id="IPR013083">
    <property type="entry name" value="Znf_RING/FYVE/PHD"/>
</dbReference>
<evidence type="ECO:0000256" key="3">
    <source>
        <dbReference type="ARBA" id="ARBA00022692"/>
    </source>
</evidence>
<dbReference type="Proteomes" id="UP000230750">
    <property type="component" value="Unassembled WGS sequence"/>
</dbReference>
<reference evidence="13 14" key="1">
    <citation type="journal article" date="2017" name="PLoS Biol.">
        <title>The sea cucumber genome provides insights into morphological evolution and visceral regeneration.</title>
        <authorList>
            <person name="Zhang X."/>
            <person name="Sun L."/>
            <person name="Yuan J."/>
            <person name="Sun Y."/>
            <person name="Gao Y."/>
            <person name="Zhang L."/>
            <person name="Li S."/>
            <person name="Dai H."/>
            <person name="Hamel J.F."/>
            <person name="Liu C."/>
            <person name="Yu Y."/>
            <person name="Liu S."/>
            <person name="Lin W."/>
            <person name="Guo K."/>
            <person name="Jin S."/>
            <person name="Xu P."/>
            <person name="Storey K.B."/>
            <person name="Huan P."/>
            <person name="Zhang T."/>
            <person name="Zhou Y."/>
            <person name="Zhang J."/>
            <person name="Lin C."/>
            <person name="Li X."/>
            <person name="Xing L."/>
            <person name="Huo D."/>
            <person name="Sun M."/>
            <person name="Wang L."/>
            <person name="Mercier A."/>
            <person name="Li F."/>
            <person name="Yang H."/>
            <person name="Xiang J."/>
        </authorList>
    </citation>
    <scope>NUCLEOTIDE SEQUENCE [LARGE SCALE GENOMIC DNA]</scope>
    <source>
        <strain evidence="13">Shaxun</strain>
        <tissue evidence="13">Muscle</tissue>
    </source>
</reference>
<keyword evidence="8 11" id="KW-1133">Transmembrane helix</keyword>
<evidence type="ECO:0000313" key="14">
    <source>
        <dbReference type="Proteomes" id="UP000230750"/>
    </source>
</evidence>
<keyword evidence="4" id="KW-0479">Metal-binding</keyword>
<dbReference type="STRING" id="307972.A0A2G8JTR8"/>
<evidence type="ECO:0000256" key="4">
    <source>
        <dbReference type="ARBA" id="ARBA00022723"/>
    </source>
</evidence>
<feature type="region of interest" description="Disordered" evidence="10">
    <location>
        <begin position="353"/>
        <end position="376"/>
    </location>
</feature>
<feature type="domain" description="RING-CH-type" evidence="12">
    <location>
        <begin position="181"/>
        <end position="241"/>
    </location>
</feature>
<evidence type="ECO:0000256" key="6">
    <source>
        <dbReference type="ARBA" id="ARBA00022786"/>
    </source>
</evidence>
<sequence>MTSTCVCHKNPAPVRSDSEVYRGGHKMCDNATQTRSAISISSPKVNITEYNAVSHPLTTTKHRLLVEQGVQTAARETVPAPTAANCGPSFVKPTNLYLVPPVLNIPCHSIRQDCQSDQLPLLTQSDMDTTLKVERLPKSFSLMSCERMVKNFLGTKCKLGQSVAPAVDENPSVSDSLSFSTITSEGPICRICHEGDQGGKLVQPCRCCGTLSYTHQKCLEKWLQTKNGDVCELCQYQFHTRRKDRPFTEWLQAPSRPRDRRNIIMDILCFCLLTPMVFTSAWLCLHGAHYYLTYFDNRDLEGMGLIILASVLLIIFLFWSAVSLRYHCSIWNVWRRENQLVHIVVADTDKGIGSSHGVSSSHRSNSQSVSSHSSYSIAKPEEKMDINGNFVWLPKMPPGAAFV</sequence>